<dbReference type="AlphaFoldDB" id="A0A8J7KHF2"/>
<dbReference type="InterPro" id="IPR025736">
    <property type="entry name" value="PucR_C-HTH_dom"/>
</dbReference>
<feature type="domain" description="PucR C-terminal helix-turn-helix" evidence="2">
    <location>
        <begin position="322"/>
        <end position="379"/>
    </location>
</feature>
<comment type="caution">
    <text evidence="4">The sequence shown here is derived from an EMBL/GenBank/DDBJ whole genome shotgun (WGS) entry which is preliminary data.</text>
</comment>
<proteinExistence type="inferred from homology"/>
<protein>
    <recommendedName>
        <fullName evidence="6">PucR family transcriptional regulator</fullName>
    </recommendedName>
</protein>
<evidence type="ECO:0000313" key="5">
    <source>
        <dbReference type="Proteomes" id="UP000622552"/>
    </source>
</evidence>
<sequence length="388" mass="41096">MSTPEPPLTATIRQIERAAGSLATQSVAKMEDELGWFRELPADQRSWVMLVAQAGVRSFLEWLRGEGTPGEVSDEVFDAAPRELARSITLQHTVALIKVTIDVVEEQVPHLAAPGEEAELRMAVLRFSREIAFAAARVYARAAETRGAWDARLQALLVDALLRGDSSDVLASRAAALGWTDASPVAVAVGRSPGGEASAVLHVLHRYARRMGVEILGGVHGDRLVVVLGGAADPLATAEKLLGGFGDGPVVVGPAVASLDEATESARAALSGFRAAPAWPAAPRPVATAELLPERAIAGDPEARRILRTDIYGALTKAGGELLDTLDAFFAVGGVLESAARQLFVHPNTVRYRLRRIAEVTGLSPMNPREAFALRVALTIGRLDPVGS</sequence>
<comment type="similarity">
    <text evidence="1">Belongs to the CdaR family.</text>
</comment>
<name>A0A8J7KHF2_9ACTN</name>
<dbReference type="PANTHER" id="PTHR33744">
    <property type="entry name" value="CARBOHYDRATE DIACID REGULATOR"/>
    <property type="match status" value="1"/>
</dbReference>
<dbReference type="PANTHER" id="PTHR33744:SF7">
    <property type="entry name" value="PUCR FAMILY TRANSCRIPTIONAL REGULATOR"/>
    <property type="match status" value="1"/>
</dbReference>
<dbReference type="Pfam" id="PF13556">
    <property type="entry name" value="HTH_30"/>
    <property type="match status" value="1"/>
</dbReference>
<dbReference type="InterPro" id="IPR041522">
    <property type="entry name" value="CdaR_GGDEF"/>
</dbReference>
<accession>A0A8J7KHF2</accession>
<dbReference type="RefSeq" id="WP_197005206.1">
    <property type="nucleotide sequence ID" value="NZ_BONS01000037.1"/>
</dbReference>
<dbReference type="Proteomes" id="UP000622552">
    <property type="component" value="Unassembled WGS sequence"/>
</dbReference>
<dbReference type="Gene3D" id="1.10.10.2840">
    <property type="entry name" value="PucR C-terminal helix-turn-helix domain"/>
    <property type="match status" value="1"/>
</dbReference>
<keyword evidence="5" id="KW-1185">Reference proteome</keyword>
<evidence type="ECO:0008006" key="6">
    <source>
        <dbReference type="Google" id="ProtNLM"/>
    </source>
</evidence>
<dbReference type="InterPro" id="IPR042070">
    <property type="entry name" value="PucR_C-HTH_sf"/>
</dbReference>
<dbReference type="Pfam" id="PF17853">
    <property type="entry name" value="GGDEF_2"/>
    <property type="match status" value="1"/>
</dbReference>
<organism evidence="4 5">
    <name type="scientific">Longispora fulva</name>
    <dbReference type="NCBI Taxonomy" id="619741"/>
    <lineage>
        <taxon>Bacteria</taxon>
        <taxon>Bacillati</taxon>
        <taxon>Actinomycetota</taxon>
        <taxon>Actinomycetes</taxon>
        <taxon>Micromonosporales</taxon>
        <taxon>Micromonosporaceae</taxon>
        <taxon>Longispora</taxon>
    </lineage>
</organism>
<evidence type="ECO:0000259" key="2">
    <source>
        <dbReference type="Pfam" id="PF13556"/>
    </source>
</evidence>
<evidence type="ECO:0000313" key="4">
    <source>
        <dbReference type="EMBL" id="MBG6138450.1"/>
    </source>
</evidence>
<dbReference type="EMBL" id="JADOUF010000001">
    <property type="protein sequence ID" value="MBG6138450.1"/>
    <property type="molecule type" value="Genomic_DNA"/>
</dbReference>
<dbReference type="InterPro" id="IPR051448">
    <property type="entry name" value="CdaR-like_regulators"/>
</dbReference>
<reference evidence="4" key="1">
    <citation type="submission" date="2020-11" db="EMBL/GenBank/DDBJ databases">
        <title>Sequencing the genomes of 1000 actinobacteria strains.</title>
        <authorList>
            <person name="Klenk H.-P."/>
        </authorList>
    </citation>
    <scope>NUCLEOTIDE SEQUENCE</scope>
    <source>
        <strain evidence="4">DSM 45356</strain>
    </source>
</reference>
<feature type="domain" description="CdaR GGDEF-like" evidence="3">
    <location>
        <begin position="164"/>
        <end position="271"/>
    </location>
</feature>
<evidence type="ECO:0000259" key="3">
    <source>
        <dbReference type="Pfam" id="PF17853"/>
    </source>
</evidence>
<evidence type="ECO:0000256" key="1">
    <source>
        <dbReference type="ARBA" id="ARBA00006754"/>
    </source>
</evidence>
<gene>
    <name evidence="4" type="ORF">IW245_004644</name>
</gene>